<reference evidence="1 2" key="1">
    <citation type="journal article" date="2019" name="Emerg. Microbes Infect.">
        <title>Comprehensive subspecies identification of 175 nontuberculous mycobacteria species based on 7547 genomic profiles.</title>
        <authorList>
            <person name="Matsumoto Y."/>
            <person name="Kinjo T."/>
            <person name="Motooka D."/>
            <person name="Nabeya D."/>
            <person name="Jung N."/>
            <person name="Uechi K."/>
            <person name="Horii T."/>
            <person name="Iida T."/>
            <person name="Fujita J."/>
            <person name="Nakamura S."/>
        </authorList>
    </citation>
    <scope>NUCLEOTIDE SEQUENCE [LARGE SCALE GENOMIC DNA]</scope>
    <source>
        <strain evidence="1 2">JCM 30396</strain>
    </source>
</reference>
<evidence type="ECO:0000313" key="2">
    <source>
        <dbReference type="Proteomes" id="UP000467148"/>
    </source>
</evidence>
<dbReference type="GO" id="GO:0016787">
    <property type="term" value="F:hydrolase activity"/>
    <property type="evidence" value="ECO:0007669"/>
    <property type="project" value="UniProtKB-KW"/>
</dbReference>
<gene>
    <name evidence="1" type="ORF">MHEL_27530</name>
</gene>
<dbReference type="KEGG" id="mhev:MHEL_27530"/>
<keyword evidence="1" id="KW-0378">Hydrolase</keyword>
<dbReference type="SUPFAM" id="SSF56281">
    <property type="entry name" value="Metallo-hydrolase/oxidoreductase"/>
    <property type="match status" value="1"/>
</dbReference>
<keyword evidence="2" id="KW-1185">Reference proteome</keyword>
<dbReference type="InterPro" id="IPR050114">
    <property type="entry name" value="UPF0173_UPF0282_UlaG_hydrolase"/>
</dbReference>
<dbReference type="Gene3D" id="3.60.15.10">
    <property type="entry name" value="Ribonuclease Z/Hydroxyacylglutathione hydrolase-like"/>
    <property type="match status" value="1"/>
</dbReference>
<dbReference type="EMBL" id="AP022596">
    <property type="protein sequence ID" value="BBY64510.1"/>
    <property type="molecule type" value="Genomic_DNA"/>
</dbReference>
<dbReference type="PANTHER" id="PTHR43546:SF3">
    <property type="entry name" value="UPF0173 METAL-DEPENDENT HYDROLASE MJ1163"/>
    <property type="match status" value="1"/>
</dbReference>
<organism evidence="1 2">
    <name type="scientific">Mycolicibacterium helvum</name>
    <dbReference type="NCBI Taxonomy" id="1534349"/>
    <lineage>
        <taxon>Bacteria</taxon>
        <taxon>Bacillati</taxon>
        <taxon>Actinomycetota</taxon>
        <taxon>Actinomycetes</taxon>
        <taxon>Mycobacteriales</taxon>
        <taxon>Mycobacteriaceae</taxon>
        <taxon>Mycolicibacterium</taxon>
    </lineage>
</organism>
<dbReference type="PANTHER" id="PTHR43546">
    <property type="entry name" value="UPF0173 METAL-DEPENDENT HYDROLASE MJ1163-RELATED"/>
    <property type="match status" value="1"/>
</dbReference>
<protein>
    <submittedName>
        <fullName evidence="1">MBL fold metallo-hydrolase</fullName>
    </submittedName>
</protein>
<name>A0A7I7T688_9MYCO</name>
<accession>A0A7I7T688</accession>
<dbReference type="RefSeq" id="WP_163748211.1">
    <property type="nucleotide sequence ID" value="NZ_AP022596.1"/>
</dbReference>
<dbReference type="InterPro" id="IPR036866">
    <property type="entry name" value="RibonucZ/Hydroxyglut_hydro"/>
</dbReference>
<sequence length="306" mass="33404">MRLKFGRPDIANYRNHFDLPDADQDTALSITWLGVSTLLVDDGTSALLTDGFFSRPTLLDVGLRRLTPSESRIDYCLNRAKINRLAAVLPVHTHYDHAMDSPLVAARTGARLIGGESAANIARGQGLSSDQIVVVTSGEELTLGPFGVTLIESHHCPPDRFPGSITAPVVPPVKASAFRCGEAWSTLIQHTPSDRRLLIQGSAGFLPGALDGSRADIVYLGIGQLGVQPQDYIEHYWEQTVAAVGARQVVLIHWDDFFRPLTEPMVALPYAGDDLDVSMRVLSRLGERDGVGLHLPTVWQRADPWI</sequence>
<evidence type="ECO:0000313" key="1">
    <source>
        <dbReference type="EMBL" id="BBY64510.1"/>
    </source>
</evidence>
<dbReference type="AlphaFoldDB" id="A0A7I7T688"/>
<dbReference type="Proteomes" id="UP000467148">
    <property type="component" value="Chromosome"/>
</dbReference>
<proteinExistence type="predicted"/>